<dbReference type="EMBL" id="CP124543">
    <property type="protein sequence ID" value="WGV28808.1"/>
    <property type="molecule type" value="Genomic_DNA"/>
</dbReference>
<sequence>MSFEQLKIGDYFRIPGITVECVYRKTSSSQCSLMTLLQFIRPGTQVIPLTSAEVSDYFAAKHNYLNSLK</sequence>
<reference evidence="1 2" key="1">
    <citation type="journal article" date="2023" name="Limnol Oceanogr Lett">
        <title>Environmental adaptations by the intertidal Antarctic cyanobacterium Halotia branconii CENA392 as revealed using long-read genome sequencing.</title>
        <authorList>
            <person name="Dextro R.B."/>
            <person name="Delbaje E."/>
            <person name="Freitas P.N.N."/>
            <person name="Geraldes V."/>
            <person name="Pinto E."/>
            <person name="Long P.F."/>
            <person name="Fiore M.F."/>
        </authorList>
    </citation>
    <scope>NUCLEOTIDE SEQUENCE [LARGE SCALE GENOMIC DNA]</scope>
    <source>
        <strain evidence="1 2">CENA392</strain>
    </source>
</reference>
<dbReference type="KEGG" id="hbq:QI031_14010"/>
<dbReference type="AlphaFoldDB" id="A0AAJ6NYI2"/>
<name>A0AAJ6NYI2_9CYAN</name>
<evidence type="ECO:0000313" key="1">
    <source>
        <dbReference type="EMBL" id="WGV28808.1"/>
    </source>
</evidence>
<gene>
    <name evidence="1" type="ORF">QI031_14010</name>
</gene>
<proteinExistence type="predicted"/>
<keyword evidence="2" id="KW-1185">Reference proteome</keyword>
<organism evidence="1 2">
    <name type="scientific">Halotia branconii CENA392</name>
    <dbReference type="NCBI Taxonomy" id="1539056"/>
    <lineage>
        <taxon>Bacteria</taxon>
        <taxon>Bacillati</taxon>
        <taxon>Cyanobacteriota</taxon>
        <taxon>Cyanophyceae</taxon>
        <taxon>Nostocales</taxon>
        <taxon>Nodulariaceae</taxon>
        <taxon>Halotia</taxon>
    </lineage>
</organism>
<evidence type="ECO:0000313" key="2">
    <source>
        <dbReference type="Proteomes" id="UP001223520"/>
    </source>
</evidence>
<accession>A0AAJ6NYI2</accession>
<protein>
    <submittedName>
        <fullName evidence="1">Uncharacterized protein</fullName>
    </submittedName>
</protein>
<dbReference type="Proteomes" id="UP001223520">
    <property type="component" value="Chromosome"/>
</dbReference>